<reference evidence="2 3" key="1">
    <citation type="submission" date="2015-03" db="EMBL/GenBank/DDBJ databases">
        <authorList>
            <person name="Morales-Cruz A."/>
            <person name="Amrine K.C."/>
            <person name="Cantu D."/>
        </authorList>
    </citation>
    <scope>NUCLEOTIDE SEQUENCE [LARGE SCALE GENOMIC DNA]</scope>
    <source>
        <strain evidence="2">DS831</strain>
    </source>
</reference>
<feature type="compositionally biased region" description="Basic and acidic residues" evidence="1">
    <location>
        <begin position="253"/>
        <end position="284"/>
    </location>
</feature>
<dbReference type="AlphaFoldDB" id="A0A0G2GDN5"/>
<accession>A0A0G2GDN5</accession>
<evidence type="ECO:0000313" key="3">
    <source>
        <dbReference type="Proteomes" id="UP000034182"/>
    </source>
</evidence>
<dbReference type="EMBL" id="LAQI01000081">
    <property type="protein sequence ID" value="KKY21758.1"/>
    <property type="molecule type" value="Genomic_DNA"/>
</dbReference>
<proteinExistence type="predicted"/>
<evidence type="ECO:0000256" key="1">
    <source>
        <dbReference type="SAM" id="MobiDB-lite"/>
    </source>
</evidence>
<feature type="region of interest" description="Disordered" evidence="1">
    <location>
        <begin position="253"/>
        <end position="308"/>
    </location>
</feature>
<sequence>MSSKTNFVLNMPFQEKKALAESKVRLTLKWTDKHTSNVMTVNDVPKPMFMAFSPVAKASLSLRGSNKPQNLEARAVANVYDLGEVADLAPAAVSYVLSALAAACRSTEAGAMPEAFPEPANVEKHLKCFVAAKKLGLARYIEHAWRGACMDAVSRAGHVTFKEFVYLFTAFGEKEEPTLLKHVLNNVVYAEMTGQEDHPDVVSINRFVYGSHPALALLKKAIETDVQKKLTTRKDMEEKRAQKEKERRAFLERKQKREMAEKKRQDRFEEKQRKLEQARNGERVLDDEEVRGMTYSGPLMATISNKLR</sequence>
<name>A0A0G2GDN5_9PEZI</name>
<organism evidence="2 3">
    <name type="scientific">Diplodia seriata</name>
    <dbReference type="NCBI Taxonomy" id="420778"/>
    <lineage>
        <taxon>Eukaryota</taxon>
        <taxon>Fungi</taxon>
        <taxon>Dikarya</taxon>
        <taxon>Ascomycota</taxon>
        <taxon>Pezizomycotina</taxon>
        <taxon>Dothideomycetes</taxon>
        <taxon>Dothideomycetes incertae sedis</taxon>
        <taxon>Botryosphaeriales</taxon>
        <taxon>Botryosphaeriaceae</taxon>
        <taxon>Diplodia</taxon>
    </lineage>
</organism>
<comment type="caution">
    <text evidence="2">The sequence shown here is derived from an EMBL/GenBank/DDBJ whole genome shotgun (WGS) entry which is preliminary data.</text>
</comment>
<gene>
    <name evidence="2" type="ORF">UCDDS831_g04013</name>
</gene>
<reference evidence="2 3" key="2">
    <citation type="submission" date="2015-05" db="EMBL/GenBank/DDBJ databases">
        <title>Distinctive expansion of gene families associated with plant cell wall degradation and secondary metabolism in the genomes of grapevine trunk pathogens.</title>
        <authorList>
            <person name="Lawrence D.P."/>
            <person name="Travadon R."/>
            <person name="Rolshausen P.E."/>
            <person name="Baumgartner K."/>
        </authorList>
    </citation>
    <scope>NUCLEOTIDE SEQUENCE [LARGE SCALE GENOMIC DNA]</scope>
    <source>
        <strain evidence="2">DS831</strain>
    </source>
</reference>
<evidence type="ECO:0000313" key="2">
    <source>
        <dbReference type="EMBL" id="KKY21758.1"/>
    </source>
</evidence>
<dbReference type="Proteomes" id="UP000034182">
    <property type="component" value="Unassembled WGS sequence"/>
</dbReference>
<protein>
    <submittedName>
        <fullName evidence="2">Uncharacterized protein</fullName>
    </submittedName>
</protein>